<dbReference type="AlphaFoldDB" id="A0A2T6AU79"/>
<protein>
    <submittedName>
        <fullName evidence="3">Uncharacterized protein DUF4234</fullName>
    </submittedName>
</protein>
<dbReference type="Proteomes" id="UP000244240">
    <property type="component" value="Unassembled WGS sequence"/>
</dbReference>
<gene>
    <name evidence="3" type="ORF">C8P63_1525</name>
</gene>
<dbReference type="EMBL" id="QBKR01000052">
    <property type="protein sequence ID" value="PTX47374.1"/>
    <property type="molecule type" value="Genomic_DNA"/>
</dbReference>
<sequence>MSQPEIHPMQTGPAVKKASVFFTLVMSVITLGIYVPYWFISRREALNRLDSEVTLPSAPAKIVFILYILSAIFLPVAMIGGEGMMRLYDTLDIPITYGGMAVCLYLAMRTRLILNEHLGVKSVGPVKTFFLWIWYLQYKINAHL</sequence>
<dbReference type="Pfam" id="PF14018">
    <property type="entry name" value="DUF4234"/>
    <property type="match status" value="1"/>
</dbReference>
<feature type="transmembrane region" description="Helical" evidence="1">
    <location>
        <begin position="20"/>
        <end position="40"/>
    </location>
</feature>
<organism evidence="3 4">
    <name type="scientific">Melghirimyces profundicolus</name>
    <dbReference type="NCBI Taxonomy" id="1242148"/>
    <lineage>
        <taxon>Bacteria</taxon>
        <taxon>Bacillati</taxon>
        <taxon>Bacillota</taxon>
        <taxon>Bacilli</taxon>
        <taxon>Bacillales</taxon>
        <taxon>Thermoactinomycetaceae</taxon>
        <taxon>Melghirimyces</taxon>
    </lineage>
</organism>
<name>A0A2T6AU79_9BACL</name>
<dbReference type="OrthoDB" id="2735221at2"/>
<feature type="domain" description="DUF4234" evidence="2">
    <location>
        <begin position="19"/>
        <end position="98"/>
    </location>
</feature>
<reference evidence="3 4" key="1">
    <citation type="submission" date="2018-04" db="EMBL/GenBank/DDBJ databases">
        <title>Genomic Encyclopedia of Archaeal and Bacterial Type Strains, Phase II (KMG-II): from individual species to whole genera.</title>
        <authorList>
            <person name="Goeker M."/>
        </authorList>
    </citation>
    <scope>NUCLEOTIDE SEQUENCE [LARGE SCALE GENOMIC DNA]</scope>
    <source>
        <strain evidence="3 4">DSM 45787</strain>
    </source>
</reference>
<keyword evidence="1" id="KW-0812">Transmembrane</keyword>
<proteinExistence type="predicted"/>
<feature type="transmembrane region" description="Helical" evidence="1">
    <location>
        <begin position="60"/>
        <end position="79"/>
    </location>
</feature>
<keyword evidence="1" id="KW-1133">Transmembrane helix</keyword>
<evidence type="ECO:0000259" key="2">
    <source>
        <dbReference type="Pfam" id="PF14018"/>
    </source>
</evidence>
<keyword evidence="1" id="KW-0472">Membrane</keyword>
<feature type="transmembrane region" description="Helical" evidence="1">
    <location>
        <begin position="91"/>
        <end position="108"/>
    </location>
</feature>
<accession>A0A2T6AU79</accession>
<dbReference type="InterPro" id="IPR025328">
    <property type="entry name" value="DUF4234"/>
</dbReference>
<comment type="caution">
    <text evidence="3">The sequence shown here is derived from an EMBL/GenBank/DDBJ whole genome shotgun (WGS) entry which is preliminary data.</text>
</comment>
<evidence type="ECO:0000313" key="4">
    <source>
        <dbReference type="Proteomes" id="UP000244240"/>
    </source>
</evidence>
<dbReference type="RefSeq" id="WP_108026821.1">
    <property type="nucleotide sequence ID" value="NZ_QBKR01000052.1"/>
</dbReference>
<evidence type="ECO:0000256" key="1">
    <source>
        <dbReference type="SAM" id="Phobius"/>
    </source>
</evidence>
<keyword evidence="4" id="KW-1185">Reference proteome</keyword>
<evidence type="ECO:0000313" key="3">
    <source>
        <dbReference type="EMBL" id="PTX47374.1"/>
    </source>
</evidence>